<reference evidence="2 3" key="1">
    <citation type="submission" date="2023-10" db="EMBL/GenBank/DDBJ databases">
        <title>A novel Glycoside Hydrolase 43-Like Enzyme from Clostrdium boliviensis is an Endo-xylanase, and a Candidate for Xylooligosaccharides Production from Different Xylan Substrates.</title>
        <authorList>
            <person name="Alvarez M.T."/>
            <person name="Rocabado-Villegas L.R."/>
            <person name="Salas-Veizaga D.M."/>
            <person name="Linares-Pasten J.A."/>
            <person name="Gudmundsdottir E.E."/>
            <person name="Hreggvidsson G.O."/>
            <person name="Adlercreutz P."/>
            <person name="Nordberg Karlsson E."/>
        </authorList>
    </citation>
    <scope>NUCLEOTIDE SEQUENCE [LARGE SCALE GENOMIC DNA]</scope>
    <source>
        <strain evidence="2 3">E-1</strain>
    </source>
</reference>
<gene>
    <name evidence="2" type="ORF">RZO55_10305</name>
</gene>
<evidence type="ECO:0000259" key="1">
    <source>
        <dbReference type="Pfam" id="PF01609"/>
    </source>
</evidence>
<dbReference type="Proteomes" id="UP001276854">
    <property type="component" value="Unassembled WGS sequence"/>
</dbReference>
<dbReference type="SUPFAM" id="SSF53098">
    <property type="entry name" value="Ribonuclease H-like"/>
    <property type="match status" value="1"/>
</dbReference>
<dbReference type="PANTHER" id="PTHR33258:SF1">
    <property type="entry name" value="TRANSPOSASE INSL FOR INSERTION SEQUENCE ELEMENT IS186A-RELATED"/>
    <property type="match status" value="1"/>
</dbReference>
<protein>
    <submittedName>
        <fullName evidence="2">Transposase</fullName>
    </submittedName>
</protein>
<sequence length="162" mass="18895">NPKALRRWPVDDSNVVEDVTAVLGCEAKQTQRRFRVVTFLDSKGNFIRVATNLVFLSAETIAAIYKERWQIELFFRWIKQHLNVKRLFGTSPNAVYNQLYGALIAYVLLRWLYQEAKPTWRCVNLSFTDFLRKLRLGQLPTEVAYSLVQLLSTRRCLLLNIG</sequence>
<dbReference type="RefSeq" id="WP_318064211.1">
    <property type="nucleotide sequence ID" value="NZ_JAWONS010000155.1"/>
</dbReference>
<comment type="caution">
    <text evidence="2">The sequence shown here is derived from an EMBL/GenBank/DDBJ whole genome shotgun (WGS) entry which is preliminary data.</text>
</comment>
<feature type="domain" description="Transposase IS4-like" evidence="1">
    <location>
        <begin position="41"/>
        <end position="108"/>
    </location>
</feature>
<dbReference type="EMBL" id="JAWONS010000155">
    <property type="protein sequence ID" value="MDW2797966.1"/>
    <property type="molecule type" value="Genomic_DNA"/>
</dbReference>
<dbReference type="PANTHER" id="PTHR33258">
    <property type="entry name" value="TRANSPOSASE INSL FOR INSERTION SEQUENCE ELEMENT IS186A-RELATED"/>
    <property type="match status" value="1"/>
</dbReference>
<dbReference type="Gene3D" id="3.90.350.10">
    <property type="entry name" value="Transposase Inhibitor Protein From Tn5, Chain A, domain 1"/>
    <property type="match status" value="1"/>
</dbReference>
<evidence type="ECO:0000313" key="3">
    <source>
        <dbReference type="Proteomes" id="UP001276854"/>
    </source>
</evidence>
<feature type="non-terminal residue" evidence="2">
    <location>
        <position position="1"/>
    </location>
</feature>
<evidence type="ECO:0000313" key="2">
    <source>
        <dbReference type="EMBL" id="MDW2797966.1"/>
    </source>
</evidence>
<dbReference type="InterPro" id="IPR012337">
    <property type="entry name" value="RNaseH-like_sf"/>
</dbReference>
<name>A0ABU4GK16_9CLOT</name>
<organism evidence="2 3">
    <name type="scientific">Clostridium boliviensis</name>
    <dbReference type="NCBI Taxonomy" id="318465"/>
    <lineage>
        <taxon>Bacteria</taxon>
        <taxon>Bacillati</taxon>
        <taxon>Bacillota</taxon>
        <taxon>Clostridia</taxon>
        <taxon>Eubacteriales</taxon>
        <taxon>Clostridiaceae</taxon>
        <taxon>Clostridium</taxon>
    </lineage>
</organism>
<accession>A0ABU4GK16</accession>
<dbReference type="InterPro" id="IPR002559">
    <property type="entry name" value="Transposase_11"/>
</dbReference>
<keyword evidence="3" id="KW-1185">Reference proteome</keyword>
<dbReference type="Pfam" id="PF01609">
    <property type="entry name" value="DDE_Tnp_1"/>
    <property type="match status" value="1"/>
</dbReference>
<proteinExistence type="predicted"/>